<dbReference type="Proteomes" id="UP000235965">
    <property type="component" value="Unassembled WGS sequence"/>
</dbReference>
<dbReference type="SMART" id="SM00034">
    <property type="entry name" value="CLECT"/>
    <property type="match status" value="1"/>
</dbReference>
<feature type="domain" description="C-type lectin" evidence="3">
    <location>
        <begin position="113"/>
        <end position="233"/>
    </location>
</feature>
<dbReference type="Pfam" id="PF00059">
    <property type="entry name" value="Lectin_C"/>
    <property type="match status" value="1"/>
</dbReference>
<dbReference type="EMBL" id="NEVH01011878">
    <property type="protein sequence ID" value="PNF31397.1"/>
    <property type="molecule type" value="Genomic_DNA"/>
</dbReference>
<dbReference type="InterPro" id="IPR016186">
    <property type="entry name" value="C-type_lectin-like/link_sf"/>
</dbReference>
<keyword evidence="5" id="KW-1185">Reference proteome</keyword>
<dbReference type="PANTHER" id="PTHR22803">
    <property type="entry name" value="MANNOSE, PHOSPHOLIPASE, LECTIN RECEPTOR RELATED"/>
    <property type="match status" value="1"/>
</dbReference>
<feature type="region of interest" description="Disordered" evidence="1">
    <location>
        <begin position="73"/>
        <end position="103"/>
    </location>
</feature>
<feature type="compositionally biased region" description="Low complexity" evidence="1">
    <location>
        <begin position="90"/>
        <end position="101"/>
    </location>
</feature>
<reference evidence="4 5" key="1">
    <citation type="submission" date="2017-12" db="EMBL/GenBank/DDBJ databases">
        <title>Hemimetabolous genomes reveal molecular basis of termite eusociality.</title>
        <authorList>
            <person name="Harrison M.C."/>
            <person name="Jongepier E."/>
            <person name="Robertson H.M."/>
            <person name="Arning N."/>
            <person name="Bitard-Feildel T."/>
            <person name="Chao H."/>
            <person name="Childers C.P."/>
            <person name="Dinh H."/>
            <person name="Doddapaneni H."/>
            <person name="Dugan S."/>
            <person name="Gowin J."/>
            <person name="Greiner C."/>
            <person name="Han Y."/>
            <person name="Hu H."/>
            <person name="Hughes D.S.T."/>
            <person name="Huylmans A.-K."/>
            <person name="Kemena C."/>
            <person name="Kremer L.P.M."/>
            <person name="Lee S.L."/>
            <person name="Lopez-Ezquerra A."/>
            <person name="Mallet L."/>
            <person name="Monroy-Kuhn J.M."/>
            <person name="Moser A."/>
            <person name="Murali S.C."/>
            <person name="Muzny D.M."/>
            <person name="Otani S."/>
            <person name="Piulachs M.-D."/>
            <person name="Poelchau M."/>
            <person name="Qu J."/>
            <person name="Schaub F."/>
            <person name="Wada-Katsumata A."/>
            <person name="Worley K.C."/>
            <person name="Xie Q."/>
            <person name="Ylla G."/>
            <person name="Poulsen M."/>
            <person name="Gibbs R.A."/>
            <person name="Schal C."/>
            <person name="Richards S."/>
            <person name="Belles X."/>
            <person name="Korb J."/>
            <person name="Bornberg-Bauer E."/>
        </authorList>
    </citation>
    <scope>NUCLEOTIDE SEQUENCE [LARGE SCALE GENOMIC DNA]</scope>
    <source>
        <tissue evidence="4">Whole body</tissue>
    </source>
</reference>
<dbReference type="OrthoDB" id="7357196at2759"/>
<dbReference type="PROSITE" id="PS50041">
    <property type="entry name" value="C_TYPE_LECTIN_2"/>
    <property type="match status" value="1"/>
</dbReference>
<dbReference type="InterPro" id="IPR050111">
    <property type="entry name" value="C-type_lectin/snaclec_domain"/>
</dbReference>
<proteinExistence type="predicted"/>
<dbReference type="AlphaFoldDB" id="A0A2J7QS48"/>
<gene>
    <name evidence="4" type="primary">LPSBP_5</name>
    <name evidence="4" type="ORF">B7P43_G04081</name>
</gene>
<sequence length="236" mass="25942">MATTRIFSLLQILLMALLCRATSIRDPLLVAETSTSAAALTQTQGPALDSPKITVLVTYRRNQTGHLVAQVKLEDGDNKGQTSSAQTETASNSKASVANSAPGQQQLSDVIRYSFHTTGKTWDEARRICDQEGSHLAVINSETEWRVLHDLYALAPVINDVVTSSWAFIGLHDRFVEGEFLTIQGKPLESTGFALWDSPEPNNLNGNENCGSISRYGHLNDVYCSYRLAFFCEQES</sequence>
<keyword evidence="2" id="KW-0732">Signal</keyword>
<evidence type="ECO:0000313" key="4">
    <source>
        <dbReference type="EMBL" id="PNF31397.1"/>
    </source>
</evidence>
<dbReference type="Gene3D" id="3.10.100.10">
    <property type="entry name" value="Mannose-Binding Protein A, subunit A"/>
    <property type="match status" value="1"/>
</dbReference>
<comment type="caution">
    <text evidence="4">The sequence shown here is derived from an EMBL/GenBank/DDBJ whole genome shotgun (WGS) entry which is preliminary data.</text>
</comment>
<evidence type="ECO:0000259" key="3">
    <source>
        <dbReference type="PROSITE" id="PS50041"/>
    </source>
</evidence>
<evidence type="ECO:0000256" key="1">
    <source>
        <dbReference type="SAM" id="MobiDB-lite"/>
    </source>
</evidence>
<feature type="compositionally biased region" description="Polar residues" evidence="1">
    <location>
        <begin position="79"/>
        <end position="89"/>
    </location>
</feature>
<accession>A0A2J7QS48</accession>
<dbReference type="FunCoup" id="A0A2J7QS48">
    <property type="interactions" value="4"/>
</dbReference>
<dbReference type="CDD" id="cd00037">
    <property type="entry name" value="CLECT"/>
    <property type="match status" value="1"/>
</dbReference>
<dbReference type="InterPro" id="IPR016187">
    <property type="entry name" value="CTDL_fold"/>
</dbReference>
<evidence type="ECO:0000256" key="2">
    <source>
        <dbReference type="SAM" id="SignalP"/>
    </source>
</evidence>
<dbReference type="InParanoid" id="A0A2J7QS48"/>
<evidence type="ECO:0000313" key="5">
    <source>
        <dbReference type="Proteomes" id="UP000235965"/>
    </source>
</evidence>
<name>A0A2J7QS48_9NEOP</name>
<feature type="chain" id="PRO_5014430832" evidence="2">
    <location>
        <begin position="22"/>
        <end position="236"/>
    </location>
</feature>
<dbReference type="InterPro" id="IPR001304">
    <property type="entry name" value="C-type_lectin-like"/>
</dbReference>
<feature type="signal peptide" evidence="2">
    <location>
        <begin position="1"/>
        <end position="21"/>
    </location>
</feature>
<organism evidence="4 5">
    <name type="scientific">Cryptotermes secundus</name>
    <dbReference type="NCBI Taxonomy" id="105785"/>
    <lineage>
        <taxon>Eukaryota</taxon>
        <taxon>Metazoa</taxon>
        <taxon>Ecdysozoa</taxon>
        <taxon>Arthropoda</taxon>
        <taxon>Hexapoda</taxon>
        <taxon>Insecta</taxon>
        <taxon>Pterygota</taxon>
        <taxon>Neoptera</taxon>
        <taxon>Polyneoptera</taxon>
        <taxon>Dictyoptera</taxon>
        <taxon>Blattodea</taxon>
        <taxon>Blattoidea</taxon>
        <taxon>Termitoidae</taxon>
        <taxon>Kalotermitidae</taxon>
        <taxon>Cryptotermitinae</taxon>
        <taxon>Cryptotermes</taxon>
    </lineage>
</organism>
<dbReference type="SUPFAM" id="SSF56436">
    <property type="entry name" value="C-type lectin-like"/>
    <property type="match status" value="1"/>
</dbReference>
<protein>
    <submittedName>
        <fullName evidence="4">Hemolymph lipopolysaccharide-binding protein</fullName>
    </submittedName>
</protein>